<evidence type="ECO:0000256" key="7">
    <source>
        <dbReference type="ARBA" id="ARBA00022989"/>
    </source>
</evidence>
<feature type="transmembrane region" description="Helical" evidence="9">
    <location>
        <begin position="113"/>
        <end position="141"/>
    </location>
</feature>
<evidence type="ECO:0000313" key="11">
    <source>
        <dbReference type="EMBL" id="RBP52958.1"/>
    </source>
</evidence>
<dbReference type="RefSeq" id="WP_113952569.1">
    <property type="nucleotide sequence ID" value="NZ_QNRT01000001.1"/>
</dbReference>
<dbReference type="InterPro" id="IPR013525">
    <property type="entry name" value="ABC2_TM"/>
</dbReference>
<feature type="transmembrane region" description="Helical" evidence="9">
    <location>
        <begin position="41"/>
        <end position="61"/>
    </location>
</feature>
<reference evidence="11 12" key="1">
    <citation type="submission" date="2018-06" db="EMBL/GenBank/DDBJ databases">
        <title>Genomic Encyclopedia of Type Strains, Phase IV (KMG-IV): sequencing the most valuable type-strain genomes for metagenomic binning, comparative biology and taxonomic classification.</title>
        <authorList>
            <person name="Goeker M."/>
        </authorList>
    </citation>
    <scope>NUCLEOTIDE SEQUENCE [LARGE SCALE GENOMIC DNA]</scope>
    <source>
        <strain evidence="11 12">DSM 24032</strain>
    </source>
</reference>
<dbReference type="PANTHER" id="PTHR30413">
    <property type="entry name" value="INNER MEMBRANE TRANSPORT PERMEASE"/>
    <property type="match status" value="1"/>
</dbReference>
<accession>A0A395JTP6</accession>
<evidence type="ECO:0000256" key="6">
    <source>
        <dbReference type="ARBA" id="ARBA00022692"/>
    </source>
</evidence>
<name>A0A395JTP6_9GAMM</name>
<dbReference type="GO" id="GO:0015920">
    <property type="term" value="P:lipopolysaccharide transport"/>
    <property type="evidence" value="ECO:0007669"/>
    <property type="project" value="TreeGrafter"/>
</dbReference>
<keyword evidence="8 9" id="KW-0472">Membrane</keyword>
<keyword evidence="5" id="KW-0997">Cell inner membrane</keyword>
<dbReference type="AlphaFoldDB" id="A0A395JTP6"/>
<evidence type="ECO:0000256" key="4">
    <source>
        <dbReference type="ARBA" id="ARBA00022475"/>
    </source>
</evidence>
<evidence type="ECO:0000259" key="10">
    <source>
        <dbReference type="PROSITE" id="PS51012"/>
    </source>
</evidence>
<keyword evidence="7 9" id="KW-1133">Transmembrane helix</keyword>
<feature type="transmembrane region" description="Helical" evidence="9">
    <location>
        <begin position="147"/>
        <end position="172"/>
    </location>
</feature>
<sequence>MKRSVSSKPSLVEDIKLIPYYWETFLILSWRNLRLYYHSPLLVFCWNVVSPLLMASIFYIVLNKRVGVDIPHYFIYVLSGIIFWHTFVGGLSQAYPSFLQHADMVKQIYFPRFLLPLTFLASKLIDFFIAFTVFVCCVLISDLELNWFAFIVYSVLGIINFILVSTGIYLAFSVIYVRFKSFQMFYPFLIQSLFFSSPIVYNPFFAIENETIQTVLEWNPIAGILYIFRSGIFTDSGETMTVVFYTLYSAIVFIVGFVWFRMEDIHLADRL</sequence>
<comment type="subcellular location">
    <subcellularLocation>
        <location evidence="1 9">Cell inner membrane</location>
        <topology evidence="1 9">Multi-pass membrane protein</topology>
    </subcellularLocation>
</comment>
<protein>
    <recommendedName>
        <fullName evidence="9">Transport permease protein</fullName>
    </recommendedName>
</protein>
<feature type="transmembrane region" description="Helical" evidence="9">
    <location>
        <begin position="73"/>
        <end position="92"/>
    </location>
</feature>
<evidence type="ECO:0000256" key="2">
    <source>
        <dbReference type="ARBA" id="ARBA00007783"/>
    </source>
</evidence>
<comment type="similarity">
    <text evidence="2 9">Belongs to the ABC-2 integral membrane protein family.</text>
</comment>
<dbReference type="PROSITE" id="PS51012">
    <property type="entry name" value="ABC_TM2"/>
    <property type="match status" value="1"/>
</dbReference>
<dbReference type="PANTHER" id="PTHR30413:SF8">
    <property type="entry name" value="TRANSPORT PERMEASE PROTEIN"/>
    <property type="match status" value="1"/>
</dbReference>
<feature type="transmembrane region" description="Helical" evidence="9">
    <location>
        <begin position="184"/>
        <end position="201"/>
    </location>
</feature>
<evidence type="ECO:0000256" key="5">
    <source>
        <dbReference type="ARBA" id="ARBA00022519"/>
    </source>
</evidence>
<keyword evidence="3 9" id="KW-0813">Transport</keyword>
<dbReference type="EMBL" id="QNRT01000001">
    <property type="protein sequence ID" value="RBP52958.1"/>
    <property type="molecule type" value="Genomic_DNA"/>
</dbReference>
<gene>
    <name evidence="11" type="ORF">DFR28_101342</name>
</gene>
<evidence type="ECO:0000256" key="9">
    <source>
        <dbReference type="RuleBase" id="RU361157"/>
    </source>
</evidence>
<dbReference type="InterPro" id="IPR047817">
    <property type="entry name" value="ABC2_TM_bact-type"/>
</dbReference>
<evidence type="ECO:0000256" key="8">
    <source>
        <dbReference type="ARBA" id="ARBA00023136"/>
    </source>
</evidence>
<keyword evidence="12" id="KW-1185">Reference proteome</keyword>
<feature type="transmembrane region" description="Helical" evidence="9">
    <location>
        <begin position="242"/>
        <end position="260"/>
    </location>
</feature>
<dbReference type="OrthoDB" id="9786910at2"/>
<organism evidence="11 12">
    <name type="scientific">Arenicella xantha</name>
    <dbReference type="NCBI Taxonomy" id="644221"/>
    <lineage>
        <taxon>Bacteria</taxon>
        <taxon>Pseudomonadati</taxon>
        <taxon>Pseudomonadota</taxon>
        <taxon>Gammaproteobacteria</taxon>
        <taxon>Arenicellales</taxon>
        <taxon>Arenicellaceae</taxon>
        <taxon>Arenicella</taxon>
    </lineage>
</organism>
<dbReference type="GO" id="GO:0140359">
    <property type="term" value="F:ABC-type transporter activity"/>
    <property type="evidence" value="ECO:0007669"/>
    <property type="project" value="InterPro"/>
</dbReference>
<evidence type="ECO:0000313" key="12">
    <source>
        <dbReference type="Proteomes" id="UP000253083"/>
    </source>
</evidence>
<evidence type="ECO:0000256" key="1">
    <source>
        <dbReference type="ARBA" id="ARBA00004429"/>
    </source>
</evidence>
<proteinExistence type="inferred from homology"/>
<dbReference type="Proteomes" id="UP000253083">
    <property type="component" value="Unassembled WGS sequence"/>
</dbReference>
<feature type="domain" description="ABC transmembrane type-2" evidence="10">
    <location>
        <begin position="42"/>
        <end position="263"/>
    </location>
</feature>
<keyword evidence="6 9" id="KW-0812">Transmembrane</keyword>
<evidence type="ECO:0000256" key="3">
    <source>
        <dbReference type="ARBA" id="ARBA00022448"/>
    </source>
</evidence>
<dbReference type="InParanoid" id="A0A395JTP6"/>
<keyword evidence="4 9" id="KW-1003">Cell membrane</keyword>
<dbReference type="Pfam" id="PF01061">
    <property type="entry name" value="ABC2_membrane"/>
    <property type="match status" value="1"/>
</dbReference>
<dbReference type="GO" id="GO:0005886">
    <property type="term" value="C:plasma membrane"/>
    <property type="evidence" value="ECO:0007669"/>
    <property type="project" value="UniProtKB-SubCell"/>
</dbReference>
<comment type="caution">
    <text evidence="11">The sequence shown here is derived from an EMBL/GenBank/DDBJ whole genome shotgun (WGS) entry which is preliminary data.</text>
</comment>